<dbReference type="RefSeq" id="WP_173299478.1">
    <property type="nucleotide sequence ID" value="NZ_JABRWQ010000001.1"/>
</dbReference>
<dbReference type="SUPFAM" id="SSF51556">
    <property type="entry name" value="Metallo-dependent hydrolases"/>
    <property type="match status" value="1"/>
</dbReference>
<evidence type="ECO:0000256" key="6">
    <source>
        <dbReference type="ARBA" id="ARBA00023235"/>
    </source>
</evidence>
<sequence>MSTTFIHDNFLLENKYAEELYHNYAKNQPIIDYHNHLPPQEIAEDKIFNNITNVWINGDHYKWRAMRTLGVNEKFITGDATDKDKFTNWAKTVPYTMRNPLYHWTHLELSRYFGINDLLNENSADKIYQETLEKLNSPDYSCQNLLKKVNAEVVCTTEDPTDTLEHHQKLAKSGFSVKVNTAFRPDKAILISNDGYNEYIDLLGEVAGVNINSFDDLCTGLKNRIDYFNKNGCKLCDHGLDQIYFEKFTESEVNSIFKKKRENKEISNIEALKFQSAILLFLSETYHQYGWVQQFHLGALRNNNARMHRILGPDTGWDSIGDFPQAQKLSAFLNALDSKDKLTKTIIYNLNPADNEVMATMIGNFNDGSIKGKVQLGSGWWFLDQKDGMTKQLNALSNMGLISCFIGMLTDSRSFLSFPRHEYFRRVLCNLLGDEIKRGELPNDIEWIGKMVSDISYHNAKEYFNF</sequence>
<evidence type="ECO:0000256" key="4">
    <source>
        <dbReference type="ARBA" id="ARBA00012546"/>
    </source>
</evidence>
<keyword evidence="9" id="KW-1185">Reference proteome</keyword>
<accession>A0ABX2DZQ8</accession>
<evidence type="ECO:0000256" key="2">
    <source>
        <dbReference type="ARBA" id="ARBA00004892"/>
    </source>
</evidence>
<protein>
    <recommendedName>
        <fullName evidence="5 7">Uronate isomerase</fullName>
        <ecNumber evidence="4 7">5.3.1.12</ecNumber>
    </recommendedName>
    <alternativeName>
        <fullName evidence="7">Glucuronate isomerase</fullName>
    </alternativeName>
    <alternativeName>
        <fullName evidence="7">Uronic isomerase</fullName>
    </alternativeName>
</protein>
<dbReference type="HAMAP" id="MF_00675">
    <property type="entry name" value="UxaC"/>
    <property type="match status" value="1"/>
</dbReference>
<name>A0ABX2DZQ8_9FLAO</name>
<evidence type="ECO:0000313" key="9">
    <source>
        <dbReference type="Proteomes" id="UP000805085"/>
    </source>
</evidence>
<dbReference type="EC" id="5.3.1.12" evidence="4 7"/>
<dbReference type="GO" id="GO:0008880">
    <property type="term" value="F:glucuronate isomerase activity"/>
    <property type="evidence" value="ECO:0007669"/>
    <property type="project" value="UniProtKB-EC"/>
</dbReference>
<keyword evidence="6 7" id="KW-0413">Isomerase</keyword>
<dbReference type="Proteomes" id="UP000805085">
    <property type="component" value="Unassembled WGS sequence"/>
</dbReference>
<dbReference type="PANTHER" id="PTHR30068:SF4">
    <property type="entry name" value="URONATE ISOMERASE"/>
    <property type="match status" value="1"/>
</dbReference>
<dbReference type="NCBIfam" id="NF002794">
    <property type="entry name" value="PRK02925.1"/>
    <property type="match status" value="1"/>
</dbReference>
<evidence type="ECO:0000256" key="1">
    <source>
        <dbReference type="ARBA" id="ARBA00001165"/>
    </source>
</evidence>
<evidence type="ECO:0000256" key="5">
    <source>
        <dbReference type="ARBA" id="ARBA00020555"/>
    </source>
</evidence>
<proteinExistence type="inferred from homology"/>
<dbReference type="EMBL" id="JABRWQ010000001">
    <property type="protein sequence ID" value="NRD21808.1"/>
    <property type="molecule type" value="Genomic_DNA"/>
</dbReference>
<comment type="catalytic activity">
    <reaction evidence="7">
        <text>aldehydo-D-galacturonate = keto-D-tagaturonate</text>
        <dbReference type="Rhea" id="RHEA:27702"/>
        <dbReference type="ChEBI" id="CHEBI:12952"/>
        <dbReference type="ChEBI" id="CHEBI:17886"/>
    </reaction>
</comment>
<dbReference type="Gene3D" id="1.10.2020.10">
    <property type="entry name" value="uronate isomerase, domain 2, chain A"/>
    <property type="match status" value="1"/>
</dbReference>
<dbReference type="PANTHER" id="PTHR30068">
    <property type="entry name" value="URONATE ISOMERASE"/>
    <property type="match status" value="1"/>
</dbReference>
<gene>
    <name evidence="7 8" type="primary">uxaC</name>
    <name evidence="8" type="ORF">HNV10_01050</name>
</gene>
<dbReference type="Pfam" id="PF02614">
    <property type="entry name" value="UxaC"/>
    <property type="match status" value="1"/>
</dbReference>
<dbReference type="InterPro" id="IPR032466">
    <property type="entry name" value="Metal_Hydrolase"/>
</dbReference>
<organism evidence="8 9">
    <name type="scientific">Winogradskyella litoriviva</name>
    <dbReference type="NCBI Taxonomy" id="1220182"/>
    <lineage>
        <taxon>Bacteria</taxon>
        <taxon>Pseudomonadati</taxon>
        <taxon>Bacteroidota</taxon>
        <taxon>Flavobacteriia</taxon>
        <taxon>Flavobacteriales</taxon>
        <taxon>Flavobacteriaceae</taxon>
        <taxon>Winogradskyella</taxon>
    </lineage>
</organism>
<dbReference type="Gene3D" id="3.20.20.140">
    <property type="entry name" value="Metal-dependent hydrolases"/>
    <property type="match status" value="1"/>
</dbReference>
<evidence type="ECO:0000313" key="8">
    <source>
        <dbReference type="EMBL" id="NRD21808.1"/>
    </source>
</evidence>
<comment type="catalytic activity">
    <reaction evidence="1 7">
        <text>D-glucuronate = D-fructuronate</text>
        <dbReference type="Rhea" id="RHEA:13049"/>
        <dbReference type="ChEBI" id="CHEBI:58720"/>
        <dbReference type="ChEBI" id="CHEBI:59863"/>
        <dbReference type="EC" id="5.3.1.12"/>
    </reaction>
</comment>
<dbReference type="InterPro" id="IPR003766">
    <property type="entry name" value="Uronate_isomerase"/>
</dbReference>
<comment type="caution">
    <text evidence="8">The sequence shown here is derived from an EMBL/GenBank/DDBJ whole genome shotgun (WGS) entry which is preliminary data.</text>
</comment>
<evidence type="ECO:0000256" key="7">
    <source>
        <dbReference type="HAMAP-Rule" id="MF_00675"/>
    </source>
</evidence>
<comment type="similarity">
    <text evidence="3 7">Belongs to the metallo-dependent hydrolases superfamily. Uronate isomerase family.</text>
</comment>
<comment type="pathway">
    <text evidence="2 7">Carbohydrate metabolism; pentose and glucuronate interconversion.</text>
</comment>
<evidence type="ECO:0000256" key="3">
    <source>
        <dbReference type="ARBA" id="ARBA00008397"/>
    </source>
</evidence>
<reference evidence="8 9" key="1">
    <citation type="journal article" date="2015" name="Int. J. Syst. Evol. Microbiol.">
        <title>Winogradskyella litoriviva sp. nov., isolated from coastal seawater.</title>
        <authorList>
            <person name="Nedashkovskaya O.I."/>
            <person name="Kukhlevskiy A.D."/>
            <person name="Zhukova N.V."/>
            <person name="Kim S.J."/>
            <person name="Rhee S.K."/>
            <person name="Mikhailov V.V."/>
        </authorList>
    </citation>
    <scope>NUCLEOTIDE SEQUENCE [LARGE SCALE GENOMIC DNA]</scope>
    <source>
        <strain evidence="8 9">KMM6491</strain>
    </source>
</reference>